<evidence type="ECO:0000256" key="5">
    <source>
        <dbReference type="ARBA" id="ARBA00023004"/>
    </source>
</evidence>
<dbReference type="Proteomes" id="UP000605201">
    <property type="component" value="Unassembled WGS sequence"/>
</dbReference>
<dbReference type="PANTHER" id="PTHR30352:SF5">
    <property type="entry name" value="PYRUVATE FORMATE-LYASE 1-ACTIVATING ENZYME"/>
    <property type="match status" value="1"/>
</dbReference>
<keyword evidence="2" id="KW-0004">4Fe-4S</keyword>
<proteinExistence type="predicted"/>
<sequence>MTPLKITKSGRIKSTLIKAVVANAAGEIFELEGYAAVGMAGSLRRPLTLDQTINMPYGGELMLLPDRRPVVFNMETGLLETLKVNPYIPGEQIYPVAAFNSPGYVTMYAGAYSEDKEAGYLPLFSYGAVGWHKDKFRSAVIRVDRERRQDLRLMKTEDVAVGIHKMQKEMPDNRLRKHLEKCALKFGCPAAKNFFLGRYEAPLPTSGHCNARCLGCLSFQKSGKISISQERIAFQPTSAEIAEIALQHIRKVNKSVVSFGQGCEGDPLLAADVIAPAIAKIRSVTSRGTINMNTNGSRPDTLKRLFDAGLDSIRISLNSIRRECYDIYFQPKGYDFNDVIKSIDIAISRKKFVAINYLNSPGFTDTPQELDALIAFIRQHRINMIQWRNLNFDPLRYWSIMESVAQHGKPVGMQKVLYRIQKLFPDVKYGYFNPPKEKFK</sequence>
<keyword evidence="5" id="KW-0408">Iron</keyword>
<dbReference type="GO" id="GO:0046872">
    <property type="term" value="F:metal ion binding"/>
    <property type="evidence" value="ECO:0007669"/>
    <property type="project" value="UniProtKB-KW"/>
</dbReference>
<dbReference type="CDD" id="cd01335">
    <property type="entry name" value="Radical_SAM"/>
    <property type="match status" value="1"/>
</dbReference>
<dbReference type="PROSITE" id="PS51918">
    <property type="entry name" value="RADICAL_SAM"/>
    <property type="match status" value="1"/>
</dbReference>
<dbReference type="InterPro" id="IPR058240">
    <property type="entry name" value="rSAM_sf"/>
</dbReference>
<feature type="domain" description="Radical SAM core" evidence="7">
    <location>
        <begin position="195"/>
        <end position="426"/>
    </location>
</feature>
<comment type="caution">
    <text evidence="8">The sequence shown here is derived from an EMBL/GenBank/DDBJ whole genome shotgun (WGS) entry which is preliminary data.</text>
</comment>
<evidence type="ECO:0000256" key="1">
    <source>
        <dbReference type="ARBA" id="ARBA00001966"/>
    </source>
</evidence>
<evidence type="ECO:0000259" key="7">
    <source>
        <dbReference type="PROSITE" id="PS51918"/>
    </source>
</evidence>
<evidence type="ECO:0000313" key="9">
    <source>
        <dbReference type="Proteomes" id="UP000605201"/>
    </source>
</evidence>
<organism evidence="8 9">
    <name type="scientific">Candidatus Desulfatibia vada</name>
    <dbReference type="NCBI Taxonomy" id="2841696"/>
    <lineage>
        <taxon>Bacteria</taxon>
        <taxon>Pseudomonadati</taxon>
        <taxon>Thermodesulfobacteriota</taxon>
        <taxon>Desulfobacteria</taxon>
        <taxon>Desulfobacterales</taxon>
        <taxon>Desulfobacterales incertae sedis</taxon>
        <taxon>Candidatus Desulfatibia</taxon>
    </lineage>
</organism>
<evidence type="ECO:0000256" key="3">
    <source>
        <dbReference type="ARBA" id="ARBA00022691"/>
    </source>
</evidence>
<dbReference type="InterPro" id="IPR007197">
    <property type="entry name" value="rSAM"/>
</dbReference>
<evidence type="ECO:0000256" key="4">
    <source>
        <dbReference type="ARBA" id="ARBA00022723"/>
    </source>
</evidence>
<dbReference type="PANTHER" id="PTHR30352">
    <property type="entry name" value="PYRUVATE FORMATE-LYASE-ACTIVATING ENZYME"/>
    <property type="match status" value="1"/>
</dbReference>
<keyword evidence="3" id="KW-0949">S-adenosyl-L-methionine</keyword>
<keyword evidence="4" id="KW-0479">Metal-binding</keyword>
<dbReference type="GO" id="GO:0003824">
    <property type="term" value="F:catalytic activity"/>
    <property type="evidence" value="ECO:0007669"/>
    <property type="project" value="InterPro"/>
</dbReference>
<dbReference type="AlphaFoldDB" id="A0A8J6P4M3"/>
<dbReference type="SUPFAM" id="SSF102114">
    <property type="entry name" value="Radical SAM enzymes"/>
    <property type="match status" value="1"/>
</dbReference>
<evidence type="ECO:0000313" key="8">
    <source>
        <dbReference type="EMBL" id="MBC8434493.1"/>
    </source>
</evidence>
<dbReference type="SFLD" id="SFLDG01109">
    <property type="entry name" value="Uncharacterised_Radical_SAM_Su"/>
    <property type="match status" value="1"/>
</dbReference>
<dbReference type="Pfam" id="PF04055">
    <property type="entry name" value="Radical_SAM"/>
    <property type="match status" value="1"/>
</dbReference>
<name>A0A8J6P4M3_9BACT</name>
<evidence type="ECO:0000256" key="2">
    <source>
        <dbReference type="ARBA" id="ARBA00022485"/>
    </source>
</evidence>
<dbReference type="EMBL" id="JACNIG010000447">
    <property type="protein sequence ID" value="MBC8434493.1"/>
    <property type="molecule type" value="Genomic_DNA"/>
</dbReference>
<dbReference type="InterPro" id="IPR013785">
    <property type="entry name" value="Aldolase_TIM"/>
</dbReference>
<protein>
    <submittedName>
        <fullName evidence="8">Radical SAM protein</fullName>
    </submittedName>
</protein>
<dbReference type="SFLD" id="SFLDS00029">
    <property type="entry name" value="Radical_SAM"/>
    <property type="match status" value="1"/>
</dbReference>
<accession>A0A8J6P4M3</accession>
<reference evidence="8 9" key="1">
    <citation type="submission" date="2020-08" db="EMBL/GenBank/DDBJ databases">
        <title>Bridging the membrane lipid divide: bacteria of the FCB group superphylum have the potential to synthesize archaeal ether lipids.</title>
        <authorList>
            <person name="Villanueva L."/>
            <person name="Von Meijenfeldt F.A.B."/>
            <person name="Westbye A.B."/>
            <person name="Yadav S."/>
            <person name="Hopmans E.C."/>
            <person name="Dutilh B.E."/>
            <person name="Sinninghe Damste J.S."/>
        </authorList>
    </citation>
    <scope>NUCLEOTIDE SEQUENCE [LARGE SCALE GENOMIC DNA]</scope>
    <source>
        <strain evidence="8">NIOZ-UU17</strain>
    </source>
</reference>
<dbReference type="GO" id="GO:0051539">
    <property type="term" value="F:4 iron, 4 sulfur cluster binding"/>
    <property type="evidence" value="ECO:0007669"/>
    <property type="project" value="UniProtKB-KW"/>
</dbReference>
<comment type="cofactor">
    <cofactor evidence="1">
        <name>[4Fe-4S] cluster</name>
        <dbReference type="ChEBI" id="CHEBI:49883"/>
    </cofactor>
</comment>
<evidence type="ECO:0000256" key="6">
    <source>
        <dbReference type="ARBA" id="ARBA00023014"/>
    </source>
</evidence>
<keyword evidence="6" id="KW-0411">Iron-sulfur</keyword>
<dbReference type="Gene3D" id="3.20.20.70">
    <property type="entry name" value="Aldolase class I"/>
    <property type="match status" value="1"/>
</dbReference>
<dbReference type="InterPro" id="IPR034457">
    <property type="entry name" value="Organic_radical-activating"/>
</dbReference>
<gene>
    <name evidence="8" type="ORF">H8D96_21500</name>
</gene>